<comment type="caution">
    <text evidence="2">The sequence shown here is derived from an EMBL/GenBank/DDBJ whole genome shotgun (WGS) entry which is preliminary data.</text>
</comment>
<dbReference type="InterPro" id="IPR036388">
    <property type="entry name" value="WH-like_DNA-bd_sf"/>
</dbReference>
<dbReference type="AlphaFoldDB" id="A0A7J3VSE5"/>
<dbReference type="Pfam" id="PF24038">
    <property type="entry name" value="DUF7347"/>
    <property type="match status" value="1"/>
</dbReference>
<dbReference type="PANTHER" id="PTHR21075:SF0">
    <property type="entry name" value="ANAEROBIC RIBONUCLEOSIDE-TRIPHOSPHATE REDUCTASE"/>
    <property type="match status" value="1"/>
</dbReference>
<dbReference type="GO" id="GO:0004748">
    <property type="term" value="F:ribonucleoside-diphosphate reductase activity, thioredoxin disulfide as acceptor"/>
    <property type="evidence" value="ECO:0007669"/>
    <property type="project" value="TreeGrafter"/>
</dbReference>
<dbReference type="InterPro" id="IPR011991">
    <property type="entry name" value="ArsR-like_HTH"/>
</dbReference>
<dbReference type="InterPro" id="IPR055771">
    <property type="entry name" value="DUF7347"/>
</dbReference>
<dbReference type="GO" id="GO:0003700">
    <property type="term" value="F:DNA-binding transcription factor activity"/>
    <property type="evidence" value="ECO:0007669"/>
    <property type="project" value="InterPro"/>
</dbReference>
<dbReference type="InterPro" id="IPR036390">
    <property type="entry name" value="WH_DNA-bd_sf"/>
</dbReference>
<dbReference type="PANTHER" id="PTHR21075">
    <property type="entry name" value="ANAEROBIC RIBONUCLEOSIDE-TRIPHOSPHATE REDUCTASE"/>
    <property type="match status" value="1"/>
</dbReference>
<dbReference type="SMART" id="SM00418">
    <property type="entry name" value="HTH_ARSR"/>
    <property type="match status" value="1"/>
</dbReference>
<dbReference type="GO" id="GO:0008998">
    <property type="term" value="F:ribonucleoside-triphosphate reductase (thioredoxin) activity"/>
    <property type="evidence" value="ECO:0007669"/>
    <property type="project" value="TreeGrafter"/>
</dbReference>
<dbReference type="InterPro" id="IPR001845">
    <property type="entry name" value="HTH_ArsR_DNA-bd_dom"/>
</dbReference>
<dbReference type="GO" id="GO:0031250">
    <property type="term" value="C:anaerobic ribonucleoside-triphosphate reductase complex"/>
    <property type="evidence" value="ECO:0007669"/>
    <property type="project" value="TreeGrafter"/>
</dbReference>
<dbReference type="EMBL" id="DRXH01000079">
    <property type="protein sequence ID" value="HHM44121.1"/>
    <property type="molecule type" value="Genomic_DNA"/>
</dbReference>
<dbReference type="CDD" id="cd00090">
    <property type="entry name" value="HTH_ARSR"/>
    <property type="match status" value="1"/>
</dbReference>
<sequence>MAEHEAEHILFKSLASPIRLSILQLLDKQPLGYTELMKNVGMGGKAASGRFAHHLRILTSSGLIRANEKTKLYELTPKGSRVVKSLETLRSSISRHAGLVVRKSGLFIESFDRNRIAQVLVDEAGVPPKIADKLARLAEEKLEGLKVEYLTAPLIRELVNALLIDQGLEQYRHRLTRLGMPVHDVEKLLNQAAEKQTIHSLVRNASNAVYREYVLQTMLPREAVDAYLSGDVDFEGVDTWAFSIHSKVYEACQEGFLTAVAEADGVEKEIVLKMVEEVDKQQTTLFVKMPVLKHLTIAVYSEQYSGFASDLLGLGCPVLVPAETVGLKSSSRVDLVFSHGPASSEGHSFPPSGLVEGKAAVNLVGLYLKTGGDEKSFWNAVGWVVGVVASSFKRKNEMVSRFWNGLQGMFMLSFVGVEQIAAVYGSNQVEVVRRLWRKCRDISQQGVVVLPCGQASRKSAERFRQLDVLRFGGRQVAQAAPSDSYSSGLGLKKADEVFELVKYLPGGFRVSLNAVEAAEVLDLKPLVLLSPRPKP</sequence>
<dbReference type="GO" id="GO:0009265">
    <property type="term" value="P:2'-deoxyribonucleotide biosynthetic process"/>
    <property type="evidence" value="ECO:0007669"/>
    <property type="project" value="TreeGrafter"/>
</dbReference>
<evidence type="ECO:0000313" key="2">
    <source>
        <dbReference type="EMBL" id="HHM44121.1"/>
    </source>
</evidence>
<accession>A0A7J3VSE5</accession>
<protein>
    <submittedName>
        <fullName evidence="2">ArsR family transcriptional regulator</fullName>
    </submittedName>
</protein>
<name>A0A7J3VSE5_CALS0</name>
<reference evidence="2" key="1">
    <citation type="journal article" date="2020" name="mSystems">
        <title>Genome- and Community-Level Interaction Insights into Carbon Utilization and Element Cycling Functions of Hydrothermarchaeota in Hydrothermal Sediment.</title>
        <authorList>
            <person name="Zhou Z."/>
            <person name="Liu Y."/>
            <person name="Xu W."/>
            <person name="Pan J."/>
            <person name="Luo Z.H."/>
            <person name="Li M."/>
        </authorList>
    </citation>
    <scope>NUCLEOTIDE SEQUENCE [LARGE SCALE GENOMIC DNA]</scope>
    <source>
        <strain evidence="2">SpSt-1074</strain>
    </source>
</reference>
<dbReference type="PRINTS" id="PR00778">
    <property type="entry name" value="HTHARSR"/>
</dbReference>
<proteinExistence type="predicted"/>
<dbReference type="SUPFAM" id="SSF46785">
    <property type="entry name" value="Winged helix' DNA-binding domain"/>
    <property type="match status" value="1"/>
</dbReference>
<organism evidence="2">
    <name type="scientific">Caldiarchaeum subterraneum</name>
    <dbReference type="NCBI Taxonomy" id="311458"/>
    <lineage>
        <taxon>Archaea</taxon>
        <taxon>Nitrososphaerota</taxon>
        <taxon>Candidatus Caldarchaeales</taxon>
        <taxon>Candidatus Caldarchaeaceae</taxon>
        <taxon>Candidatus Caldarchaeum</taxon>
    </lineage>
</organism>
<evidence type="ECO:0000259" key="1">
    <source>
        <dbReference type="SMART" id="SM00418"/>
    </source>
</evidence>
<gene>
    <name evidence="2" type="ORF">ENM31_02340</name>
</gene>
<feature type="domain" description="HTH arsR-type" evidence="1">
    <location>
        <begin position="9"/>
        <end position="91"/>
    </location>
</feature>
<dbReference type="Gene3D" id="1.10.10.10">
    <property type="entry name" value="Winged helix-like DNA-binding domain superfamily/Winged helix DNA-binding domain"/>
    <property type="match status" value="1"/>
</dbReference>